<evidence type="ECO:0000313" key="3">
    <source>
        <dbReference type="Proteomes" id="UP000077552"/>
    </source>
</evidence>
<proteinExistence type="predicted"/>
<keyword evidence="1" id="KW-0732">Signal</keyword>
<evidence type="ECO:0000256" key="1">
    <source>
        <dbReference type="SAM" id="SignalP"/>
    </source>
</evidence>
<accession>A0A1A9LEU5</accession>
<dbReference type="CDD" id="cd14789">
    <property type="entry name" value="Tiki"/>
    <property type="match status" value="1"/>
</dbReference>
<dbReference type="AlphaFoldDB" id="A0A1A9LEU5"/>
<dbReference type="PANTHER" id="PTHR40590">
    <property type="entry name" value="CYTOPLASMIC PROTEIN-RELATED"/>
    <property type="match status" value="1"/>
</dbReference>
<evidence type="ECO:0000313" key="2">
    <source>
        <dbReference type="EMBL" id="OAD91484.1"/>
    </source>
</evidence>
<dbReference type="InterPro" id="IPR002816">
    <property type="entry name" value="TraB/PrgY/GumN_fam"/>
</dbReference>
<dbReference type="RefSeq" id="WP_068761658.1">
    <property type="nucleotide sequence ID" value="NZ_LXIE01000012.1"/>
</dbReference>
<sequence>MKHSKLSLALFVFILSFNFFQAQEKIGHENSVLWKIEREDLKEPSYLFGTLHMMCENDFAIPEKVNNAINKVDALVLEVNLTDPNEMHEFQESLSNTKKISEEISKEQYHELDSLVTEVMGVPLEAFDGYGLSILHAMLITKMLPCSTFKSFENELSEMASKSKKPVLSLEKASQQIEILKNAYPSDFAFKQLMLFQSYKKDFNDAIAAYKKENIATTVALITKEKYMDENATELMQIGRNQKWAEKMPQMMKERSNLFAVGAAHLVGKYGVIHLLREAGYVVSPVIK</sequence>
<dbReference type="EMBL" id="LXIE01000012">
    <property type="protein sequence ID" value="OAD91484.1"/>
    <property type="molecule type" value="Genomic_DNA"/>
</dbReference>
<protein>
    <recommendedName>
        <fullName evidence="4">Polysaccharide biosynthesis protein GumN</fullName>
    </recommendedName>
</protein>
<dbReference type="Pfam" id="PF01963">
    <property type="entry name" value="TraB_PrgY_gumN"/>
    <property type="match status" value="1"/>
</dbReference>
<feature type="chain" id="PRO_5008392168" description="Polysaccharide biosynthesis protein GumN" evidence="1">
    <location>
        <begin position="23"/>
        <end position="288"/>
    </location>
</feature>
<evidence type="ECO:0008006" key="4">
    <source>
        <dbReference type="Google" id="ProtNLM"/>
    </source>
</evidence>
<dbReference type="Proteomes" id="UP000077552">
    <property type="component" value="Unassembled WGS sequence"/>
</dbReference>
<gene>
    <name evidence="2" type="ORF">A7A78_03030</name>
</gene>
<dbReference type="InterPro" id="IPR047111">
    <property type="entry name" value="YbaP-like"/>
</dbReference>
<name>A0A1A9LEU5_9FLAO</name>
<comment type="caution">
    <text evidence="2">The sequence shown here is derived from an EMBL/GenBank/DDBJ whole genome shotgun (WGS) entry which is preliminary data.</text>
</comment>
<feature type="signal peptide" evidence="1">
    <location>
        <begin position="1"/>
        <end position="22"/>
    </location>
</feature>
<keyword evidence="3" id="KW-1185">Reference proteome</keyword>
<dbReference type="PANTHER" id="PTHR40590:SF1">
    <property type="entry name" value="CYTOPLASMIC PROTEIN"/>
    <property type="match status" value="1"/>
</dbReference>
<dbReference type="STRING" id="1385699.A7A78_03030"/>
<organism evidence="2 3">
    <name type="scientific">Aequorivita soesokkakensis</name>
    <dbReference type="NCBI Taxonomy" id="1385699"/>
    <lineage>
        <taxon>Bacteria</taxon>
        <taxon>Pseudomonadati</taxon>
        <taxon>Bacteroidota</taxon>
        <taxon>Flavobacteriia</taxon>
        <taxon>Flavobacteriales</taxon>
        <taxon>Flavobacteriaceae</taxon>
        <taxon>Aequorivita</taxon>
    </lineage>
</organism>
<reference evidence="2 3" key="1">
    <citation type="submission" date="2016-05" db="EMBL/GenBank/DDBJ databases">
        <title>Genome sequencing of Vitellibacter soesokkakensis RSSK-12.</title>
        <authorList>
            <person name="Thevarajoo S."/>
            <person name="Selvaratnam C."/>
            <person name="Goh K.M."/>
            <person name="Chan K.-G."/>
            <person name="Chong C.S."/>
        </authorList>
    </citation>
    <scope>NUCLEOTIDE SEQUENCE [LARGE SCALE GENOMIC DNA]</scope>
    <source>
        <strain evidence="2 3">RSSK-12</strain>
    </source>
</reference>
<dbReference type="OrthoDB" id="9798714at2"/>